<sequence>MSQASDSKHVNGTLGHFVGGEGSLNFSLRSSVVFIGAVALNYMTSRWAARPRMLLLGLNRVVQLGWYCSTVPLTLALVPSVLHYRRPLRLQDKARVAEMLGEGYRGVD</sequence>
<reference evidence="2 3" key="1">
    <citation type="submission" date="2016-10" db="EMBL/GenBank/DDBJ databases">
        <title>Genome sequence of the basidiomycete white-rot fungus Trametes pubescens.</title>
        <authorList>
            <person name="Makela M.R."/>
            <person name="Granchi Z."/>
            <person name="Peng M."/>
            <person name="De Vries R.P."/>
            <person name="Grigoriev I."/>
            <person name="Riley R."/>
            <person name="Hilden K."/>
        </authorList>
    </citation>
    <scope>NUCLEOTIDE SEQUENCE [LARGE SCALE GENOMIC DNA]</scope>
    <source>
        <strain evidence="2 3">FBCC735</strain>
    </source>
</reference>
<dbReference type="Proteomes" id="UP000184267">
    <property type="component" value="Unassembled WGS sequence"/>
</dbReference>
<gene>
    <name evidence="2" type="ORF">TRAPUB_5969</name>
</gene>
<dbReference type="EMBL" id="MNAD01000147">
    <property type="protein sequence ID" value="OJT15641.1"/>
    <property type="molecule type" value="Genomic_DNA"/>
</dbReference>
<dbReference type="OrthoDB" id="10458024at2759"/>
<keyword evidence="1" id="KW-0472">Membrane</keyword>
<protein>
    <submittedName>
        <fullName evidence="2">Uncharacterized protein</fullName>
    </submittedName>
</protein>
<evidence type="ECO:0000256" key="1">
    <source>
        <dbReference type="SAM" id="Phobius"/>
    </source>
</evidence>
<evidence type="ECO:0000313" key="2">
    <source>
        <dbReference type="EMBL" id="OJT15641.1"/>
    </source>
</evidence>
<keyword evidence="1" id="KW-1133">Transmembrane helix</keyword>
<comment type="caution">
    <text evidence="2">The sequence shown here is derived from an EMBL/GenBank/DDBJ whole genome shotgun (WGS) entry which is preliminary data.</text>
</comment>
<dbReference type="AlphaFoldDB" id="A0A1M2W712"/>
<organism evidence="2 3">
    <name type="scientific">Trametes pubescens</name>
    <name type="common">White-rot fungus</name>
    <dbReference type="NCBI Taxonomy" id="154538"/>
    <lineage>
        <taxon>Eukaryota</taxon>
        <taxon>Fungi</taxon>
        <taxon>Dikarya</taxon>
        <taxon>Basidiomycota</taxon>
        <taxon>Agaricomycotina</taxon>
        <taxon>Agaricomycetes</taxon>
        <taxon>Polyporales</taxon>
        <taxon>Polyporaceae</taxon>
        <taxon>Trametes</taxon>
    </lineage>
</organism>
<proteinExistence type="predicted"/>
<evidence type="ECO:0000313" key="3">
    <source>
        <dbReference type="Proteomes" id="UP000184267"/>
    </source>
</evidence>
<accession>A0A1M2W712</accession>
<keyword evidence="1" id="KW-0812">Transmembrane</keyword>
<keyword evidence="3" id="KW-1185">Reference proteome</keyword>
<feature type="transmembrane region" description="Helical" evidence="1">
    <location>
        <begin position="64"/>
        <end position="84"/>
    </location>
</feature>
<name>A0A1M2W712_TRAPU</name>